<accession>A0A075HC83</accession>
<evidence type="ECO:0008006" key="2">
    <source>
        <dbReference type="Google" id="ProtNLM"/>
    </source>
</evidence>
<name>A0A075HC83_9EURY</name>
<organism evidence="1">
    <name type="scientific">uncultured marine group II/III euryarchaeote KM3_66_C05</name>
    <dbReference type="NCBI Taxonomy" id="1456481"/>
    <lineage>
        <taxon>Archaea</taxon>
        <taxon>Methanobacteriati</taxon>
        <taxon>Methanobacteriota</taxon>
        <taxon>environmental samples</taxon>
    </lineage>
</organism>
<reference evidence="1" key="1">
    <citation type="journal article" date="2014" name="Genome Biol. Evol.">
        <title>Pangenome evidence for extensive interdomain horizontal transfer affecting lineage core and shell genes in uncultured planktonic thaumarchaeota and euryarchaeota.</title>
        <authorList>
            <person name="Deschamps P."/>
            <person name="Zivanovic Y."/>
            <person name="Moreira D."/>
            <person name="Rodriguez-Valera F."/>
            <person name="Lopez-Garcia P."/>
        </authorList>
    </citation>
    <scope>NUCLEOTIDE SEQUENCE</scope>
</reference>
<dbReference type="AlphaFoldDB" id="A0A075HC83"/>
<dbReference type="EMBL" id="KF900993">
    <property type="protein sequence ID" value="AIF14146.1"/>
    <property type="molecule type" value="Genomic_DNA"/>
</dbReference>
<evidence type="ECO:0000313" key="1">
    <source>
        <dbReference type="EMBL" id="AIF14146.1"/>
    </source>
</evidence>
<protein>
    <recommendedName>
        <fullName evidence="2">DUF2493 domain-containing protein</fullName>
    </recommendedName>
</protein>
<proteinExistence type="predicted"/>
<sequence length="171" mass="19039">MKTVISHLSCGHLLSYTHMRSHMAGPTGHQMVERLGSQDLNRDGEIINLAIVGSSRFYDFWVFEDVVGRWVDENGYPDLIIVGGASGVDYMAERWADNNSIPIAVFSEEWDDPDRSLQDKGRKEAPNTLTAKILNGSSHILAMPSSTSKWTRIVIEQAGERGIPTDVHEVD</sequence>